<accession>A0AAD8P639</accession>
<dbReference type="Proteomes" id="UP001229421">
    <property type="component" value="Unassembled WGS sequence"/>
</dbReference>
<dbReference type="Gene3D" id="2.170.150.80">
    <property type="entry name" value="NAC domain"/>
    <property type="match status" value="1"/>
</dbReference>
<feature type="domain" description="NAC" evidence="5">
    <location>
        <begin position="9"/>
        <end position="155"/>
    </location>
</feature>
<evidence type="ECO:0000256" key="4">
    <source>
        <dbReference type="ARBA" id="ARBA00023242"/>
    </source>
</evidence>
<dbReference type="GO" id="GO:0006355">
    <property type="term" value="P:regulation of DNA-templated transcription"/>
    <property type="evidence" value="ECO:0007669"/>
    <property type="project" value="InterPro"/>
</dbReference>
<evidence type="ECO:0000313" key="6">
    <source>
        <dbReference type="EMBL" id="KAK1440310.1"/>
    </source>
</evidence>
<dbReference type="PANTHER" id="PTHR31719:SF134">
    <property type="entry name" value="NAC DOMAIN-CONTAINING PROTEIN 104"/>
    <property type="match status" value="1"/>
</dbReference>
<evidence type="ECO:0000256" key="3">
    <source>
        <dbReference type="ARBA" id="ARBA00023163"/>
    </source>
</evidence>
<gene>
    <name evidence="6" type="ORF">QVD17_06135</name>
</gene>
<dbReference type="EMBL" id="JAUHHV010000001">
    <property type="protein sequence ID" value="KAK1440310.1"/>
    <property type="molecule type" value="Genomic_DNA"/>
</dbReference>
<sequence>MGDNKNMNLPPGFRFCPTDEELIVHFLQRKANSRLPYHPDIIPDLDLYPYDPWDLDGKAMVEGKKWYYFSRRSANRVTANGYWESCGGDEDIMSSNGGKRIGVKKYYVFHVGEGMKTDWIMQEFRVHDAAANSSRSRRRDNNSKIDWVICRVYEQNYDNDDGNDGMELSCLDEVFLSLDDYDDISFPNYD</sequence>
<comment type="caution">
    <text evidence="6">The sequence shown here is derived from an EMBL/GenBank/DDBJ whole genome shotgun (WGS) entry which is preliminary data.</text>
</comment>
<dbReference type="AlphaFoldDB" id="A0AAD8P639"/>
<dbReference type="GO" id="GO:0003677">
    <property type="term" value="F:DNA binding"/>
    <property type="evidence" value="ECO:0007669"/>
    <property type="project" value="UniProtKB-KW"/>
</dbReference>
<dbReference type="PANTHER" id="PTHR31719">
    <property type="entry name" value="NAC TRANSCRIPTION FACTOR 56"/>
    <property type="match status" value="1"/>
</dbReference>
<keyword evidence="3" id="KW-0804">Transcription</keyword>
<protein>
    <recommendedName>
        <fullName evidence="5">NAC domain-containing protein</fullName>
    </recommendedName>
</protein>
<proteinExistence type="predicted"/>
<dbReference type="InterPro" id="IPR003441">
    <property type="entry name" value="NAC-dom"/>
</dbReference>
<evidence type="ECO:0000256" key="1">
    <source>
        <dbReference type="ARBA" id="ARBA00023015"/>
    </source>
</evidence>
<keyword evidence="1" id="KW-0805">Transcription regulation</keyword>
<evidence type="ECO:0000313" key="7">
    <source>
        <dbReference type="Proteomes" id="UP001229421"/>
    </source>
</evidence>
<dbReference type="PROSITE" id="PS51005">
    <property type="entry name" value="NAC"/>
    <property type="match status" value="1"/>
</dbReference>
<dbReference type="Pfam" id="PF02365">
    <property type="entry name" value="NAM"/>
    <property type="match status" value="1"/>
</dbReference>
<keyword evidence="4" id="KW-0539">Nucleus</keyword>
<dbReference type="SUPFAM" id="SSF101941">
    <property type="entry name" value="NAC domain"/>
    <property type="match status" value="1"/>
</dbReference>
<reference evidence="6" key="1">
    <citation type="journal article" date="2023" name="bioRxiv">
        <title>Improved chromosome-level genome assembly for marigold (Tagetes erecta).</title>
        <authorList>
            <person name="Jiang F."/>
            <person name="Yuan L."/>
            <person name="Wang S."/>
            <person name="Wang H."/>
            <person name="Xu D."/>
            <person name="Wang A."/>
            <person name="Fan W."/>
        </authorList>
    </citation>
    <scope>NUCLEOTIDE SEQUENCE</scope>
    <source>
        <strain evidence="6">WSJ</strain>
        <tissue evidence="6">Leaf</tissue>
    </source>
</reference>
<keyword evidence="7" id="KW-1185">Reference proteome</keyword>
<dbReference type="GO" id="GO:0048731">
    <property type="term" value="P:system development"/>
    <property type="evidence" value="ECO:0007669"/>
    <property type="project" value="TreeGrafter"/>
</dbReference>
<name>A0AAD8P639_TARER</name>
<keyword evidence="2" id="KW-0238">DNA-binding</keyword>
<organism evidence="6 7">
    <name type="scientific">Tagetes erecta</name>
    <name type="common">African marigold</name>
    <dbReference type="NCBI Taxonomy" id="13708"/>
    <lineage>
        <taxon>Eukaryota</taxon>
        <taxon>Viridiplantae</taxon>
        <taxon>Streptophyta</taxon>
        <taxon>Embryophyta</taxon>
        <taxon>Tracheophyta</taxon>
        <taxon>Spermatophyta</taxon>
        <taxon>Magnoliopsida</taxon>
        <taxon>eudicotyledons</taxon>
        <taxon>Gunneridae</taxon>
        <taxon>Pentapetalae</taxon>
        <taxon>asterids</taxon>
        <taxon>campanulids</taxon>
        <taxon>Asterales</taxon>
        <taxon>Asteraceae</taxon>
        <taxon>Asteroideae</taxon>
        <taxon>Heliantheae alliance</taxon>
        <taxon>Tageteae</taxon>
        <taxon>Tagetes</taxon>
    </lineage>
</organism>
<evidence type="ECO:0000256" key="2">
    <source>
        <dbReference type="ARBA" id="ARBA00023125"/>
    </source>
</evidence>
<evidence type="ECO:0000259" key="5">
    <source>
        <dbReference type="PROSITE" id="PS51005"/>
    </source>
</evidence>
<dbReference type="InterPro" id="IPR036093">
    <property type="entry name" value="NAC_dom_sf"/>
</dbReference>